<dbReference type="AlphaFoldDB" id="A0A8K0KDP4"/>
<dbReference type="InterPro" id="IPR041898">
    <property type="entry name" value="MAGE_WH1"/>
</dbReference>
<dbReference type="InterPro" id="IPR041899">
    <property type="entry name" value="MAGE_WH2"/>
</dbReference>
<dbReference type="PANTHER" id="PTHR11736">
    <property type="entry name" value="MELANOMA-ASSOCIATED ANTIGEN MAGE ANTIGEN"/>
    <property type="match status" value="1"/>
</dbReference>
<dbReference type="Gene3D" id="1.10.10.1210">
    <property type="entry name" value="MAGE homology domain, winged helix WH2 motif"/>
    <property type="match status" value="1"/>
</dbReference>
<dbReference type="Proteomes" id="UP000792457">
    <property type="component" value="Unassembled WGS sequence"/>
</dbReference>
<reference evidence="2" key="2">
    <citation type="submission" date="2017-10" db="EMBL/GenBank/DDBJ databases">
        <title>Ladona fulva Genome sequencing and assembly.</title>
        <authorList>
            <person name="Murali S."/>
            <person name="Richards S."/>
            <person name="Bandaranaike D."/>
            <person name="Bellair M."/>
            <person name="Blankenburg K."/>
            <person name="Chao H."/>
            <person name="Dinh H."/>
            <person name="Doddapaneni H."/>
            <person name="Dugan-Rocha S."/>
            <person name="Elkadiri S."/>
            <person name="Gnanaolivu R."/>
            <person name="Hernandez B."/>
            <person name="Skinner E."/>
            <person name="Javaid M."/>
            <person name="Lee S."/>
            <person name="Li M."/>
            <person name="Ming W."/>
            <person name="Munidasa M."/>
            <person name="Muniz J."/>
            <person name="Nguyen L."/>
            <person name="Hughes D."/>
            <person name="Osuji N."/>
            <person name="Pu L.-L."/>
            <person name="Puazo M."/>
            <person name="Qu C."/>
            <person name="Quiroz J."/>
            <person name="Raj R."/>
            <person name="Weissenberger G."/>
            <person name="Xin Y."/>
            <person name="Zou X."/>
            <person name="Han Y."/>
            <person name="Worley K."/>
            <person name="Muzny D."/>
            <person name="Gibbs R."/>
        </authorList>
    </citation>
    <scope>NUCLEOTIDE SEQUENCE</scope>
    <source>
        <strain evidence="2">Sampled in the wild</strain>
    </source>
</reference>
<keyword evidence="3" id="KW-1185">Reference proteome</keyword>
<name>A0A8K0KDP4_LADFU</name>
<dbReference type="PANTHER" id="PTHR11736:SF14">
    <property type="entry name" value="NSE3 HOMOLOG, SMC5-SMC6 COMPLEX COMPONENT"/>
    <property type="match status" value="1"/>
</dbReference>
<dbReference type="GO" id="GO:0005634">
    <property type="term" value="C:nucleus"/>
    <property type="evidence" value="ECO:0007669"/>
    <property type="project" value="TreeGrafter"/>
</dbReference>
<comment type="caution">
    <text evidence="2">The sequence shown here is derived from an EMBL/GenBank/DDBJ whole genome shotgun (WGS) entry which is preliminary data.</text>
</comment>
<dbReference type="Pfam" id="PF01454">
    <property type="entry name" value="MAGE"/>
    <property type="match status" value="2"/>
</dbReference>
<dbReference type="EMBL" id="KZ308710">
    <property type="protein sequence ID" value="KAG8233334.1"/>
    <property type="molecule type" value="Genomic_DNA"/>
</dbReference>
<protein>
    <recommendedName>
        <fullName evidence="1">MAGE domain-containing protein</fullName>
    </recommendedName>
</protein>
<accession>A0A8K0KDP4</accession>
<dbReference type="FunFam" id="1.10.10.1210:FF:000001">
    <property type="entry name" value="melanoma-associated antigen D1"/>
    <property type="match status" value="1"/>
</dbReference>
<feature type="domain" description="MAGE" evidence="1">
    <location>
        <begin position="35"/>
        <end position="213"/>
    </location>
</feature>
<dbReference type="SMART" id="SM01373">
    <property type="entry name" value="MAGE"/>
    <property type="match status" value="1"/>
</dbReference>
<evidence type="ECO:0000313" key="2">
    <source>
        <dbReference type="EMBL" id="KAG8233334.1"/>
    </source>
</evidence>
<evidence type="ECO:0000313" key="3">
    <source>
        <dbReference type="Proteomes" id="UP000792457"/>
    </source>
</evidence>
<reference evidence="2" key="1">
    <citation type="submission" date="2013-04" db="EMBL/GenBank/DDBJ databases">
        <authorList>
            <person name="Qu J."/>
            <person name="Murali S.C."/>
            <person name="Bandaranaike D."/>
            <person name="Bellair M."/>
            <person name="Blankenburg K."/>
            <person name="Chao H."/>
            <person name="Dinh H."/>
            <person name="Doddapaneni H."/>
            <person name="Downs B."/>
            <person name="Dugan-Rocha S."/>
            <person name="Elkadiri S."/>
            <person name="Gnanaolivu R.D."/>
            <person name="Hernandez B."/>
            <person name="Javaid M."/>
            <person name="Jayaseelan J.C."/>
            <person name="Lee S."/>
            <person name="Li M."/>
            <person name="Ming W."/>
            <person name="Munidasa M."/>
            <person name="Muniz J."/>
            <person name="Nguyen L."/>
            <person name="Ongeri F."/>
            <person name="Osuji N."/>
            <person name="Pu L.-L."/>
            <person name="Puazo M."/>
            <person name="Qu C."/>
            <person name="Quiroz J."/>
            <person name="Raj R."/>
            <person name="Weissenberger G."/>
            <person name="Xin Y."/>
            <person name="Zou X."/>
            <person name="Han Y."/>
            <person name="Richards S."/>
            <person name="Worley K."/>
            <person name="Muzny D."/>
            <person name="Gibbs R."/>
        </authorList>
    </citation>
    <scope>NUCLEOTIDE SEQUENCE</scope>
    <source>
        <strain evidence="2">Sampled in the wild</strain>
    </source>
</reference>
<gene>
    <name evidence="2" type="ORF">J437_LFUL010884</name>
</gene>
<dbReference type="Gene3D" id="1.10.10.1200">
    <property type="entry name" value="MAGE homology domain, winged helix WH1 motif"/>
    <property type="match status" value="1"/>
</dbReference>
<dbReference type="InterPro" id="IPR002190">
    <property type="entry name" value="MHD_dom"/>
</dbReference>
<sequence length="220" mass="25779">MDSSQQSQDLTQEDRLSLVNDTVLYIISHDSLNLIKRQDIIKNILKEKKKHFSEIIKLVKERLVQDFGLDLVDVEENKVYAVVYRVTDKFNVYPVEVEADRILLILVLTLIFMNNGVMAEDDIMKTLKRLKIKSDVHDKKHETFGDVENAIKKKFVRWLFLECNTISGTDPPQYEFRWGSRAEIQISKKRILDFACEILETSPDSWELQCEEVEKQKIVT</sequence>
<dbReference type="OrthoDB" id="205198at2759"/>
<dbReference type="InterPro" id="IPR037445">
    <property type="entry name" value="MAGE"/>
</dbReference>
<evidence type="ECO:0000259" key="1">
    <source>
        <dbReference type="PROSITE" id="PS50838"/>
    </source>
</evidence>
<dbReference type="PROSITE" id="PS50838">
    <property type="entry name" value="MAGE"/>
    <property type="match status" value="1"/>
</dbReference>
<organism evidence="2 3">
    <name type="scientific">Ladona fulva</name>
    <name type="common">Scarce chaser dragonfly</name>
    <name type="synonym">Libellula fulva</name>
    <dbReference type="NCBI Taxonomy" id="123851"/>
    <lineage>
        <taxon>Eukaryota</taxon>
        <taxon>Metazoa</taxon>
        <taxon>Ecdysozoa</taxon>
        <taxon>Arthropoda</taxon>
        <taxon>Hexapoda</taxon>
        <taxon>Insecta</taxon>
        <taxon>Pterygota</taxon>
        <taxon>Palaeoptera</taxon>
        <taxon>Odonata</taxon>
        <taxon>Epiprocta</taxon>
        <taxon>Anisoptera</taxon>
        <taxon>Libelluloidea</taxon>
        <taxon>Libellulidae</taxon>
        <taxon>Ladona</taxon>
    </lineage>
</organism>
<proteinExistence type="predicted"/>